<dbReference type="GO" id="GO:0005789">
    <property type="term" value="C:endoplasmic reticulum membrane"/>
    <property type="evidence" value="ECO:0007669"/>
    <property type="project" value="TreeGrafter"/>
</dbReference>
<dbReference type="Pfam" id="PF23113">
    <property type="entry name" value="MARCHF6_C"/>
    <property type="match status" value="1"/>
</dbReference>
<dbReference type="Pfam" id="PF12906">
    <property type="entry name" value="RINGv"/>
    <property type="match status" value="1"/>
</dbReference>
<feature type="transmembrane region" description="Helical" evidence="14">
    <location>
        <begin position="313"/>
        <end position="336"/>
    </location>
</feature>
<keyword evidence="5" id="KW-0808">Transferase</keyword>
<comment type="catalytic activity">
    <reaction evidence="1">
        <text>S-ubiquitinyl-[E2 ubiquitin-conjugating enzyme]-L-cysteine + [acceptor protein]-L-lysine = [E2 ubiquitin-conjugating enzyme]-L-cysteine + N(6)-ubiquitinyl-[acceptor protein]-L-lysine.</text>
        <dbReference type="EC" id="2.3.2.27"/>
    </reaction>
</comment>
<evidence type="ECO:0000256" key="7">
    <source>
        <dbReference type="ARBA" id="ARBA00022723"/>
    </source>
</evidence>
<dbReference type="GO" id="GO:0061630">
    <property type="term" value="F:ubiquitin protein ligase activity"/>
    <property type="evidence" value="ECO:0007669"/>
    <property type="project" value="UniProtKB-EC"/>
</dbReference>
<feature type="transmembrane region" description="Helical" evidence="14">
    <location>
        <begin position="821"/>
        <end position="848"/>
    </location>
</feature>
<dbReference type="Proteomes" id="UP000046393">
    <property type="component" value="Unplaced"/>
</dbReference>
<keyword evidence="9" id="KW-0833">Ubl conjugation pathway</keyword>
<evidence type="ECO:0000256" key="11">
    <source>
        <dbReference type="ARBA" id="ARBA00022989"/>
    </source>
</evidence>
<dbReference type="Gene3D" id="3.30.40.10">
    <property type="entry name" value="Zinc/RING finger domain, C3HC4 (zinc finger)"/>
    <property type="match status" value="1"/>
</dbReference>
<feature type="transmembrane region" description="Helical" evidence="14">
    <location>
        <begin position="729"/>
        <end position="755"/>
    </location>
</feature>
<name>A0A0N5A933_9BILA</name>
<dbReference type="AlphaFoldDB" id="A0A0N5A933"/>
<keyword evidence="7" id="KW-0479">Metal-binding</keyword>
<dbReference type="GO" id="GO:0036503">
    <property type="term" value="P:ERAD pathway"/>
    <property type="evidence" value="ECO:0007669"/>
    <property type="project" value="TreeGrafter"/>
</dbReference>
<evidence type="ECO:0000256" key="8">
    <source>
        <dbReference type="ARBA" id="ARBA00022771"/>
    </source>
</evidence>
<feature type="transmembrane region" description="Helical" evidence="14">
    <location>
        <begin position="687"/>
        <end position="708"/>
    </location>
</feature>
<dbReference type="STRING" id="451379.A0A0N5A933"/>
<evidence type="ECO:0000256" key="6">
    <source>
        <dbReference type="ARBA" id="ARBA00022692"/>
    </source>
</evidence>
<comment type="pathway">
    <text evidence="3">Protein modification; protein ubiquitination.</text>
</comment>
<accession>A0A0N5A933</accession>
<feature type="compositionally biased region" description="Low complexity" evidence="13">
    <location>
        <begin position="1"/>
        <end position="19"/>
    </location>
</feature>
<evidence type="ECO:0000256" key="5">
    <source>
        <dbReference type="ARBA" id="ARBA00022679"/>
    </source>
</evidence>
<dbReference type="PANTHER" id="PTHR13145:SF0">
    <property type="entry name" value="E3 UBIQUITIN-PROTEIN LIGASE MARCHF6"/>
    <property type="match status" value="1"/>
</dbReference>
<evidence type="ECO:0000256" key="12">
    <source>
        <dbReference type="ARBA" id="ARBA00023136"/>
    </source>
</evidence>
<dbReference type="EC" id="2.3.2.27" evidence="4"/>
<dbReference type="InterPro" id="IPR056521">
    <property type="entry name" value="MARCHF6-like_C"/>
</dbReference>
<dbReference type="SUPFAM" id="SSF57850">
    <property type="entry name" value="RING/U-box"/>
    <property type="match status" value="1"/>
</dbReference>
<feature type="transmembrane region" description="Helical" evidence="14">
    <location>
        <begin position="860"/>
        <end position="879"/>
    </location>
</feature>
<dbReference type="InterPro" id="IPR011016">
    <property type="entry name" value="Znf_RING-CH"/>
</dbReference>
<reference evidence="17" key="1">
    <citation type="submission" date="2017-02" db="UniProtKB">
        <authorList>
            <consortium name="WormBaseParasite"/>
        </authorList>
    </citation>
    <scope>IDENTIFICATION</scope>
</reference>
<feature type="transmembrane region" description="Helical" evidence="14">
    <location>
        <begin position="448"/>
        <end position="468"/>
    </location>
</feature>
<sequence>MDVSDPTSSTSSASHLGPSRSFEPERNPSANTEDTESDGVKDISASDTRRVRNGDEETEGTDICRVCRCAGETTLYHPCLCTGSIKYIHQECLLEWLKYSKKEVCELCRHKYSFRSIYVSDMPLNLPFSDILQGILKSTIRCIKTWAVYVLVCIAWLGVVPLTATRVYRTIFSANSLSDIFSLPFYLFSMENILVDCFKGCFIVSIFLCTFVSLIWLREQINAGGQQEWLNLEIQETPAAAINGNGGPRLDNIPFNADNEFEGPLNNPPLEPGGNDMGDIVIQDQGDAENWHGWERFGEELTLQRILGLDGSLLFLEHVFWVIVLNVTLTLCFAFIPFCLGNSVLSFFGFHSITYFPTPIAILLGYVLVSFGLRLLRLLTRYLRFPSIYRMLGICYLMLKVFLLTFVEIGFFPVICGWWLDLCSLPLFATTFNRRIMAFKEAPYTSLFMHWLFGMIYAFYSSSFVLILREILRSGVLWFIRNLNDPDFNPIQEMIDLPIICHLRRMVASVYLFFTTIILVVYIPLKFISRFLPSVLPFNFTLASETPLGELSLELLVLQIVLPALLEQTHARSVFKVVVLLWCKLFGRLLNLERYLLPENPYSAPAEAVPVDNEGLAGEHQALFRTERHEESQLYLKPPYFAVRIVVLLLALAATSVVFSTFFYVVPVLLGRYMFFKFAGLTNVHEFYTVLTGMYACFLVIRSAVFCLECATMNSVFLTETIKNTFYTVLKLLAIVFPVLVVIPLLTGICFQLSVVNVLRVARFQTALFFPWQHWAMGVLQWKLFCALVAIGPDWHLKVVFNRVVEDGIRELRLSYLYQELVAPILASLTLFLTAPYVVCGVLAHILGLSYEDHAYISSLSYPCVLILLLAIPFLYWQCAKIKALELRILNEKYLIQTELVNYEKDSLEEGPERRHNNESNEMGLVM</sequence>
<evidence type="ECO:0000259" key="15">
    <source>
        <dbReference type="PROSITE" id="PS51292"/>
    </source>
</evidence>
<evidence type="ECO:0000256" key="1">
    <source>
        <dbReference type="ARBA" id="ARBA00000900"/>
    </source>
</evidence>
<feature type="compositionally biased region" description="Basic and acidic residues" evidence="13">
    <location>
        <begin position="907"/>
        <end position="919"/>
    </location>
</feature>
<evidence type="ECO:0000256" key="9">
    <source>
        <dbReference type="ARBA" id="ARBA00022786"/>
    </source>
</evidence>
<keyword evidence="12 14" id="KW-0472">Membrane</keyword>
<feature type="transmembrane region" description="Helical" evidence="14">
    <location>
        <begin position="510"/>
        <end position="528"/>
    </location>
</feature>
<evidence type="ECO:0000313" key="17">
    <source>
        <dbReference type="WBParaSite" id="SMUV_0000059901-mRNA-1"/>
    </source>
</evidence>
<dbReference type="WBParaSite" id="SMUV_0000059901-mRNA-1">
    <property type="protein sequence ID" value="SMUV_0000059901-mRNA-1"/>
    <property type="gene ID" value="SMUV_0000059901"/>
</dbReference>
<keyword evidence="8" id="KW-0863">Zinc-finger</keyword>
<evidence type="ECO:0000256" key="13">
    <source>
        <dbReference type="SAM" id="MobiDB-lite"/>
    </source>
</evidence>
<dbReference type="CDD" id="cd16702">
    <property type="entry name" value="RING_CH-C4HC3_MARCH6"/>
    <property type="match status" value="1"/>
</dbReference>
<keyword evidence="11 14" id="KW-1133">Transmembrane helix</keyword>
<organism evidence="16 17">
    <name type="scientific">Syphacia muris</name>
    <dbReference type="NCBI Taxonomy" id="451379"/>
    <lineage>
        <taxon>Eukaryota</taxon>
        <taxon>Metazoa</taxon>
        <taxon>Ecdysozoa</taxon>
        <taxon>Nematoda</taxon>
        <taxon>Chromadorea</taxon>
        <taxon>Rhabditida</taxon>
        <taxon>Spirurina</taxon>
        <taxon>Oxyuridomorpha</taxon>
        <taxon>Oxyuroidea</taxon>
        <taxon>Oxyuridae</taxon>
        <taxon>Syphacia</taxon>
    </lineage>
</organism>
<dbReference type="PROSITE" id="PS51292">
    <property type="entry name" value="ZF_RING_CH"/>
    <property type="match status" value="1"/>
</dbReference>
<comment type="subcellular location">
    <subcellularLocation>
        <location evidence="2">Membrane</location>
        <topology evidence="2">Multi-pass membrane protein</topology>
    </subcellularLocation>
</comment>
<feature type="transmembrane region" description="Helical" evidence="14">
    <location>
        <begin position="146"/>
        <end position="168"/>
    </location>
</feature>
<dbReference type="InterPro" id="IPR013083">
    <property type="entry name" value="Znf_RING/FYVE/PHD"/>
</dbReference>
<feature type="transmembrane region" description="Helical" evidence="14">
    <location>
        <begin position="548"/>
        <end position="566"/>
    </location>
</feature>
<feature type="transmembrane region" description="Helical" evidence="14">
    <location>
        <begin position="397"/>
        <end position="420"/>
    </location>
</feature>
<dbReference type="PANTHER" id="PTHR13145">
    <property type="entry name" value="SSM4 PROTEIN"/>
    <property type="match status" value="1"/>
</dbReference>
<feature type="transmembrane region" description="Helical" evidence="14">
    <location>
        <begin position="641"/>
        <end position="667"/>
    </location>
</feature>
<proteinExistence type="predicted"/>
<evidence type="ECO:0000313" key="16">
    <source>
        <dbReference type="Proteomes" id="UP000046393"/>
    </source>
</evidence>
<keyword evidence="10" id="KW-0862">Zinc</keyword>
<evidence type="ECO:0000256" key="10">
    <source>
        <dbReference type="ARBA" id="ARBA00022833"/>
    </source>
</evidence>
<evidence type="ECO:0000256" key="4">
    <source>
        <dbReference type="ARBA" id="ARBA00012483"/>
    </source>
</evidence>
<dbReference type="SMART" id="SM00744">
    <property type="entry name" value="RINGv"/>
    <property type="match status" value="1"/>
</dbReference>
<evidence type="ECO:0000256" key="3">
    <source>
        <dbReference type="ARBA" id="ARBA00004906"/>
    </source>
</evidence>
<dbReference type="GO" id="GO:0008270">
    <property type="term" value="F:zinc ion binding"/>
    <property type="evidence" value="ECO:0007669"/>
    <property type="project" value="UniProtKB-KW"/>
</dbReference>
<feature type="domain" description="RING-CH-type" evidence="15">
    <location>
        <begin position="56"/>
        <end position="115"/>
    </location>
</feature>
<protein>
    <recommendedName>
        <fullName evidence="4">RING-type E3 ubiquitin transferase</fullName>
        <ecNumber evidence="4">2.3.2.27</ecNumber>
    </recommendedName>
</protein>
<keyword evidence="16" id="KW-1185">Reference proteome</keyword>
<evidence type="ECO:0000256" key="14">
    <source>
        <dbReference type="SAM" id="Phobius"/>
    </source>
</evidence>
<feature type="region of interest" description="Disordered" evidence="13">
    <location>
        <begin position="907"/>
        <end position="927"/>
    </location>
</feature>
<keyword evidence="6 14" id="KW-0812">Transmembrane</keyword>
<evidence type="ECO:0000256" key="2">
    <source>
        <dbReference type="ARBA" id="ARBA00004141"/>
    </source>
</evidence>
<feature type="region of interest" description="Disordered" evidence="13">
    <location>
        <begin position="1"/>
        <end position="54"/>
    </location>
</feature>
<feature type="transmembrane region" description="Helical" evidence="14">
    <location>
        <begin position="356"/>
        <end position="376"/>
    </location>
</feature>
<feature type="transmembrane region" description="Helical" evidence="14">
    <location>
        <begin position="193"/>
        <end position="217"/>
    </location>
</feature>